<feature type="signal peptide" evidence="1">
    <location>
        <begin position="1"/>
        <end position="18"/>
    </location>
</feature>
<evidence type="ECO:0000256" key="1">
    <source>
        <dbReference type="SAM" id="SignalP"/>
    </source>
</evidence>
<dbReference type="EMBL" id="BROH01000006">
    <property type="protein sequence ID" value="GKY88285.1"/>
    <property type="molecule type" value="Genomic_DNA"/>
</dbReference>
<gene>
    <name evidence="2" type="ORF">STA1M1_21540</name>
</gene>
<accession>A0ABQ5LV34</accession>
<keyword evidence="1" id="KW-0732">Signal</keyword>
<protein>
    <submittedName>
        <fullName evidence="2">Uncharacterized protein</fullName>
    </submittedName>
</protein>
<evidence type="ECO:0000313" key="2">
    <source>
        <dbReference type="EMBL" id="GKY88285.1"/>
    </source>
</evidence>
<sequence length="243" mass="27154">MRTQTLLAICGLCLSAHAAFGQMRVEPVYSIWDVVLGQPVSQVPDLAVGQIACGTNGGPTGQPLTSFSDFLTCQPEQSGLREIEFNYDDEQDYIARAMELEYRTLQGGTSVFAHPVVVSLLVDPEGVVQGRRIFTDNRISDRERRTAFTLIRNFKARYRDWSLDCADVPMQEGQQPVGNQFIHELCTGHSPDGQTLIAIEASYLRKKGQLGINRETQEVNTGYFESQTRYEEVLSPYVPVTEP</sequence>
<name>A0ABQ5LV34_9RHOB</name>
<evidence type="ECO:0000313" key="3">
    <source>
        <dbReference type="Proteomes" id="UP001144205"/>
    </source>
</evidence>
<feature type="chain" id="PRO_5046301605" evidence="1">
    <location>
        <begin position="19"/>
        <end position="243"/>
    </location>
</feature>
<reference evidence="2" key="1">
    <citation type="journal article" date="2023" name="Int. J. Syst. Evol. Microbiol.">
        <title>Sinisalibacter aestuarii sp. nov., isolated from estuarine sediment of the Arakawa River.</title>
        <authorList>
            <person name="Arafat S.T."/>
            <person name="Hirano S."/>
            <person name="Sato A."/>
            <person name="Takeuchi K."/>
            <person name="Yasuda T."/>
            <person name="Terahara T."/>
            <person name="Hamada M."/>
            <person name="Kobayashi T."/>
        </authorList>
    </citation>
    <scope>NUCLEOTIDE SEQUENCE</scope>
    <source>
        <strain evidence="2">B-399</strain>
    </source>
</reference>
<dbReference type="Proteomes" id="UP001144205">
    <property type="component" value="Unassembled WGS sequence"/>
</dbReference>
<organism evidence="2 3">
    <name type="scientific">Sinisalibacter aestuarii</name>
    <dbReference type="NCBI Taxonomy" id="2949426"/>
    <lineage>
        <taxon>Bacteria</taxon>
        <taxon>Pseudomonadati</taxon>
        <taxon>Pseudomonadota</taxon>
        <taxon>Alphaproteobacteria</taxon>
        <taxon>Rhodobacterales</taxon>
        <taxon>Roseobacteraceae</taxon>
        <taxon>Sinisalibacter</taxon>
    </lineage>
</organism>
<comment type="caution">
    <text evidence="2">The sequence shown here is derived from an EMBL/GenBank/DDBJ whole genome shotgun (WGS) entry which is preliminary data.</text>
</comment>
<proteinExistence type="predicted"/>
<keyword evidence="3" id="KW-1185">Reference proteome</keyword>
<dbReference type="RefSeq" id="WP_281842332.1">
    <property type="nucleotide sequence ID" value="NZ_BROH01000006.1"/>
</dbReference>